<name>A0ABQ7TSB4_PHRPL</name>
<evidence type="ECO:0000256" key="4">
    <source>
        <dbReference type="ARBA" id="ARBA00023134"/>
    </source>
</evidence>
<evidence type="ECO:0000256" key="2">
    <source>
        <dbReference type="ARBA" id="ARBA00022741"/>
    </source>
</evidence>
<gene>
    <name evidence="7" type="ORF">JD844_006145</name>
</gene>
<sequence length="530" mass="57838">MPEPVHRAHPAFPQLTLHDLPGFAAGESPMAYLGRLGDLGRYGCLVVVVGAEGPPGLEETLWEVLRAVRQKARSLLLVRTKVDLDLHTAKRRLLSQYDPGEQLALIRKELAETLAKERVDPKQTFLLSGLETERYDFACLEESLEKEVLGLTRKHEVSPVGLAPVSHRKVKELYEICRSSSLLEALSIIHAALEDPTDIRLDVAVVGEAGCDKSFVINALQEVSCGEPGTALAGVAQTPRKAGPYQLATVPQSYLWDLAGWGAVGEDIWPLGLGRYDLFLLMAPDQCKDAPTHLARAITSEGKEIFLIRSKMEARAQTGPQQELQEGGQASGLAAPQEDNTGCSSRVFLVPYDLPILQKALQSGAPGWKKQALRRAIPMVVSHLVRQKARELMKDAWGKALHACLSCLESSQATAVENLLATIAGFRLELGLDEDSLERITRVVGKAASVLQAETRSLFARPMAPNTLLGLITKPPSLGSWAWSYVPYFGWGAKTETQVSFAATYGTLQRAVVELSEDAERVLCRALVED</sequence>
<feature type="domain" description="IRG-type G" evidence="6">
    <location>
        <begin position="199"/>
        <end position="364"/>
    </location>
</feature>
<evidence type="ECO:0000259" key="6">
    <source>
        <dbReference type="PROSITE" id="PS51716"/>
    </source>
</evidence>
<accession>A0ABQ7TSB4</accession>
<proteinExistence type="inferred from homology"/>
<dbReference type="PROSITE" id="PS51716">
    <property type="entry name" value="G_IRG"/>
    <property type="match status" value="2"/>
</dbReference>
<evidence type="ECO:0000256" key="5">
    <source>
        <dbReference type="SAM" id="MobiDB-lite"/>
    </source>
</evidence>
<dbReference type="InterPro" id="IPR027417">
    <property type="entry name" value="P-loop_NTPase"/>
</dbReference>
<feature type="domain" description="IRG-type G" evidence="6">
    <location>
        <begin position="1"/>
        <end position="147"/>
    </location>
</feature>
<dbReference type="Gene3D" id="3.40.50.300">
    <property type="entry name" value="P-loop containing nucleotide triphosphate hydrolases"/>
    <property type="match status" value="2"/>
</dbReference>
<evidence type="ECO:0000313" key="7">
    <source>
        <dbReference type="EMBL" id="KAH0631688.1"/>
    </source>
</evidence>
<comment type="caution">
    <text evidence="7">The sequence shown here is derived from an EMBL/GenBank/DDBJ whole genome shotgun (WGS) entry which is preliminary data.</text>
</comment>
<feature type="region of interest" description="Disordered" evidence="5">
    <location>
        <begin position="317"/>
        <end position="337"/>
    </location>
</feature>
<dbReference type="SUPFAM" id="SSF52540">
    <property type="entry name" value="P-loop containing nucleoside triphosphate hydrolases"/>
    <property type="match status" value="2"/>
</dbReference>
<dbReference type="InterPro" id="IPR030385">
    <property type="entry name" value="G_IRG_dom"/>
</dbReference>
<dbReference type="PANTHER" id="PTHR32341:SF16">
    <property type="match status" value="1"/>
</dbReference>
<evidence type="ECO:0000256" key="3">
    <source>
        <dbReference type="ARBA" id="ARBA00022801"/>
    </source>
</evidence>
<keyword evidence="4" id="KW-0342">GTP-binding</keyword>
<comment type="similarity">
    <text evidence="1">Belongs to the TRAFAC class dynamin-like GTPase superfamily. IRG family.</text>
</comment>
<evidence type="ECO:0000313" key="8">
    <source>
        <dbReference type="Proteomes" id="UP000826234"/>
    </source>
</evidence>
<dbReference type="PANTHER" id="PTHR32341">
    <property type="entry name" value="INTERFERON-INDUCIBLE GTPASE"/>
    <property type="match status" value="1"/>
</dbReference>
<dbReference type="InterPro" id="IPR051515">
    <property type="entry name" value="IRG"/>
</dbReference>
<dbReference type="Proteomes" id="UP000826234">
    <property type="component" value="Unassembled WGS sequence"/>
</dbReference>
<keyword evidence="8" id="KW-1185">Reference proteome</keyword>
<evidence type="ECO:0000256" key="1">
    <source>
        <dbReference type="ARBA" id="ARBA00005429"/>
    </source>
</evidence>
<dbReference type="Pfam" id="PF05049">
    <property type="entry name" value="IIGP"/>
    <property type="match status" value="3"/>
</dbReference>
<keyword evidence="3" id="KW-0378">Hydrolase</keyword>
<keyword evidence="2" id="KW-0547">Nucleotide-binding</keyword>
<dbReference type="EMBL" id="JAIPUX010000035">
    <property type="protein sequence ID" value="KAH0631688.1"/>
    <property type="molecule type" value="Genomic_DNA"/>
</dbReference>
<dbReference type="InterPro" id="IPR007743">
    <property type="entry name" value="Immunity-related_GTPase-like"/>
</dbReference>
<reference evidence="7 8" key="1">
    <citation type="journal article" date="2022" name="Gigascience">
        <title>A chromosome-level genome assembly and annotation of the desert horned lizard, Phrynosoma platyrhinos, provides insight into chromosomal rearrangements among reptiles.</title>
        <authorList>
            <person name="Koochekian N."/>
            <person name="Ascanio A."/>
            <person name="Farleigh K."/>
            <person name="Card D.C."/>
            <person name="Schield D.R."/>
            <person name="Castoe T.A."/>
            <person name="Jezkova T."/>
        </authorList>
    </citation>
    <scope>NUCLEOTIDE SEQUENCE [LARGE SCALE GENOMIC DNA]</scope>
    <source>
        <strain evidence="7">NK-2021</strain>
    </source>
</reference>
<organism evidence="7 8">
    <name type="scientific">Phrynosoma platyrhinos</name>
    <name type="common">Desert horned lizard</name>
    <dbReference type="NCBI Taxonomy" id="52577"/>
    <lineage>
        <taxon>Eukaryota</taxon>
        <taxon>Metazoa</taxon>
        <taxon>Chordata</taxon>
        <taxon>Craniata</taxon>
        <taxon>Vertebrata</taxon>
        <taxon>Euteleostomi</taxon>
        <taxon>Lepidosauria</taxon>
        <taxon>Squamata</taxon>
        <taxon>Bifurcata</taxon>
        <taxon>Unidentata</taxon>
        <taxon>Episquamata</taxon>
        <taxon>Toxicofera</taxon>
        <taxon>Iguania</taxon>
        <taxon>Phrynosomatidae</taxon>
        <taxon>Phrynosomatinae</taxon>
        <taxon>Phrynosoma</taxon>
    </lineage>
</organism>
<protein>
    <recommendedName>
        <fullName evidence="6">IRG-type G domain-containing protein</fullName>
    </recommendedName>
</protein>